<keyword evidence="7 8" id="KW-0472">Membrane</keyword>
<protein>
    <submittedName>
        <fullName evidence="9">Sulfite efflux pump SSU1-like protein</fullName>
    </submittedName>
</protein>
<accession>A0ABR0SRP4</accession>
<dbReference type="EMBL" id="JAVFKD010000004">
    <property type="protein sequence ID" value="KAK5994788.1"/>
    <property type="molecule type" value="Genomic_DNA"/>
</dbReference>
<feature type="transmembrane region" description="Helical" evidence="8">
    <location>
        <begin position="12"/>
        <end position="34"/>
    </location>
</feature>
<feature type="transmembrane region" description="Helical" evidence="8">
    <location>
        <begin position="117"/>
        <end position="142"/>
    </location>
</feature>
<keyword evidence="10" id="KW-1185">Reference proteome</keyword>
<feature type="transmembrane region" description="Helical" evidence="8">
    <location>
        <begin position="285"/>
        <end position="307"/>
    </location>
</feature>
<evidence type="ECO:0000256" key="2">
    <source>
        <dbReference type="ARBA" id="ARBA00008566"/>
    </source>
</evidence>
<evidence type="ECO:0000256" key="7">
    <source>
        <dbReference type="ARBA" id="ARBA00023136"/>
    </source>
</evidence>
<comment type="caution">
    <text evidence="9">The sequence shown here is derived from an EMBL/GenBank/DDBJ whole genome shotgun (WGS) entry which is preliminary data.</text>
</comment>
<comment type="similarity">
    <text evidence="2">Belongs to the tellurite-resistance/dicarboxylate transporter (TDT) family.</text>
</comment>
<keyword evidence="4" id="KW-1003">Cell membrane</keyword>
<dbReference type="CDD" id="cd09299">
    <property type="entry name" value="TDT"/>
    <property type="match status" value="1"/>
</dbReference>
<dbReference type="InterPro" id="IPR004695">
    <property type="entry name" value="SLAC1/Mae1/Ssu1/TehA"/>
</dbReference>
<feature type="transmembrane region" description="Helical" evidence="8">
    <location>
        <begin position="360"/>
        <end position="384"/>
    </location>
</feature>
<evidence type="ECO:0000256" key="3">
    <source>
        <dbReference type="ARBA" id="ARBA00022448"/>
    </source>
</evidence>
<feature type="transmembrane region" description="Helical" evidence="8">
    <location>
        <begin position="163"/>
        <end position="182"/>
    </location>
</feature>
<keyword evidence="6 8" id="KW-1133">Transmembrane helix</keyword>
<evidence type="ECO:0000256" key="1">
    <source>
        <dbReference type="ARBA" id="ARBA00004651"/>
    </source>
</evidence>
<keyword evidence="5 8" id="KW-0812">Transmembrane</keyword>
<feature type="transmembrane region" description="Helical" evidence="8">
    <location>
        <begin position="85"/>
        <end position="111"/>
    </location>
</feature>
<evidence type="ECO:0000256" key="6">
    <source>
        <dbReference type="ARBA" id="ARBA00022989"/>
    </source>
</evidence>
<dbReference type="Proteomes" id="UP001338125">
    <property type="component" value="Unassembled WGS sequence"/>
</dbReference>
<dbReference type="PANTHER" id="PTHR31686">
    <property type="match status" value="1"/>
</dbReference>
<gene>
    <name evidence="9" type="ORF">PT974_03171</name>
</gene>
<proteinExistence type="inferred from homology"/>
<evidence type="ECO:0000313" key="9">
    <source>
        <dbReference type="EMBL" id="KAK5994788.1"/>
    </source>
</evidence>
<dbReference type="InterPro" id="IPR038665">
    <property type="entry name" value="Voltage-dep_anion_channel_sf"/>
</dbReference>
<evidence type="ECO:0000256" key="8">
    <source>
        <dbReference type="SAM" id="Phobius"/>
    </source>
</evidence>
<sequence>MMGSRSSIAIEHLGSSWFLLPQGTGILAVVLHQLDYQFHGLKTISVILWIINMVLLLLFSVTYLTRFAISPSTACRHILSDTTEAACLASISIAFTSALQMLAMVVVPSWGGHTWSLIVYVLWWINCGMAISSCLGLPLIFIHSIHEEGGFIKCLTPTTQLPLIAALTSAAGAGTLCQYAMLSASQQVPMIIVAYLEIGLGLPLALGLDVLFLACVLLPWQKRTGSEPLMEWQVYTDMVLCGPWGQSSYALQSLGMAILKLEDRLSRYAGSDSAVLLSNQAAGPIGYVSMFVGLIAWGQGTFWWVFAVSRISSHVFHCLKTKSPLPFGVPTWAIIFPWGVYTAAAVQLGKVMNSDAFKVWSTVLAVMLVIMWLLFAAFTIRGVILGTLLGHGKGWRPKANGE</sequence>
<feature type="transmembrane region" description="Helical" evidence="8">
    <location>
        <begin position="327"/>
        <end position="348"/>
    </location>
</feature>
<organism evidence="9 10">
    <name type="scientific">Cladobotryum mycophilum</name>
    <dbReference type="NCBI Taxonomy" id="491253"/>
    <lineage>
        <taxon>Eukaryota</taxon>
        <taxon>Fungi</taxon>
        <taxon>Dikarya</taxon>
        <taxon>Ascomycota</taxon>
        <taxon>Pezizomycotina</taxon>
        <taxon>Sordariomycetes</taxon>
        <taxon>Hypocreomycetidae</taxon>
        <taxon>Hypocreales</taxon>
        <taxon>Hypocreaceae</taxon>
        <taxon>Cladobotryum</taxon>
    </lineage>
</organism>
<reference evidence="9 10" key="1">
    <citation type="submission" date="2024-01" db="EMBL/GenBank/DDBJ databases">
        <title>Complete genome of Cladobotryum mycophilum ATHUM6906.</title>
        <authorList>
            <person name="Christinaki A.C."/>
            <person name="Myridakis A.I."/>
            <person name="Kouvelis V.N."/>
        </authorList>
    </citation>
    <scope>NUCLEOTIDE SEQUENCE [LARGE SCALE GENOMIC DNA]</scope>
    <source>
        <strain evidence="9 10">ATHUM6906</strain>
    </source>
</reference>
<feature type="transmembrane region" description="Helical" evidence="8">
    <location>
        <begin position="46"/>
        <end position="64"/>
    </location>
</feature>
<comment type="subcellular location">
    <subcellularLocation>
        <location evidence="1">Cell membrane</location>
        <topology evidence="1">Multi-pass membrane protein</topology>
    </subcellularLocation>
</comment>
<dbReference type="Pfam" id="PF03595">
    <property type="entry name" value="SLAC1"/>
    <property type="match status" value="1"/>
</dbReference>
<feature type="transmembrane region" description="Helical" evidence="8">
    <location>
        <begin position="194"/>
        <end position="220"/>
    </location>
</feature>
<dbReference type="Gene3D" id="1.50.10.150">
    <property type="entry name" value="Voltage-dependent anion channel"/>
    <property type="match status" value="1"/>
</dbReference>
<keyword evidence="3" id="KW-0813">Transport</keyword>
<evidence type="ECO:0000256" key="5">
    <source>
        <dbReference type="ARBA" id="ARBA00022692"/>
    </source>
</evidence>
<evidence type="ECO:0000256" key="4">
    <source>
        <dbReference type="ARBA" id="ARBA00022475"/>
    </source>
</evidence>
<dbReference type="PANTHER" id="PTHR31686:SF3">
    <property type="entry name" value="ACID TRANSPORT PROTEIN, PUTATIVE (AFU_ORTHOLOGUE AFUA_4G09410)-RELATED"/>
    <property type="match status" value="1"/>
</dbReference>
<evidence type="ECO:0000313" key="10">
    <source>
        <dbReference type="Proteomes" id="UP001338125"/>
    </source>
</evidence>
<name>A0ABR0SRP4_9HYPO</name>
<dbReference type="InterPro" id="IPR051629">
    <property type="entry name" value="Sulfite_efflux_TDT"/>
</dbReference>